<gene>
    <name evidence="2" type="ORF">FKW44_002938</name>
</gene>
<dbReference type="AlphaFoldDB" id="A0A7T8KKY1"/>
<feature type="compositionally biased region" description="Polar residues" evidence="1">
    <location>
        <begin position="1"/>
        <end position="17"/>
    </location>
</feature>
<protein>
    <submittedName>
        <fullName evidence="2">Uncharacterized protein</fullName>
    </submittedName>
</protein>
<proteinExistence type="predicted"/>
<dbReference type="EMBL" id="CP045891">
    <property type="protein sequence ID" value="QQP57819.1"/>
    <property type="molecule type" value="Genomic_DNA"/>
</dbReference>
<keyword evidence="3" id="KW-1185">Reference proteome</keyword>
<evidence type="ECO:0000313" key="2">
    <source>
        <dbReference type="EMBL" id="QQP57819.1"/>
    </source>
</evidence>
<reference evidence="3" key="1">
    <citation type="submission" date="2021-01" db="EMBL/GenBank/DDBJ databases">
        <title>Caligus Genome Assembly.</title>
        <authorList>
            <person name="Gallardo-Escarate C."/>
        </authorList>
    </citation>
    <scope>NUCLEOTIDE SEQUENCE [LARGE SCALE GENOMIC DNA]</scope>
</reference>
<evidence type="ECO:0000313" key="3">
    <source>
        <dbReference type="Proteomes" id="UP000595437"/>
    </source>
</evidence>
<feature type="region of interest" description="Disordered" evidence="1">
    <location>
        <begin position="1"/>
        <end position="21"/>
    </location>
</feature>
<accession>A0A7T8KKY1</accession>
<name>A0A7T8KKY1_CALRO</name>
<organism evidence="2 3">
    <name type="scientific">Caligus rogercresseyi</name>
    <name type="common">Sea louse</name>
    <dbReference type="NCBI Taxonomy" id="217165"/>
    <lineage>
        <taxon>Eukaryota</taxon>
        <taxon>Metazoa</taxon>
        <taxon>Ecdysozoa</taxon>
        <taxon>Arthropoda</taxon>
        <taxon>Crustacea</taxon>
        <taxon>Multicrustacea</taxon>
        <taxon>Hexanauplia</taxon>
        <taxon>Copepoda</taxon>
        <taxon>Siphonostomatoida</taxon>
        <taxon>Caligidae</taxon>
        <taxon>Caligus</taxon>
    </lineage>
</organism>
<evidence type="ECO:0000256" key="1">
    <source>
        <dbReference type="SAM" id="MobiDB-lite"/>
    </source>
</evidence>
<feature type="non-terminal residue" evidence="2">
    <location>
        <position position="83"/>
    </location>
</feature>
<dbReference type="Proteomes" id="UP000595437">
    <property type="component" value="Chromosome 2"/>
</dbReference>
<sequence>MDWQEPTIQNPRFSVTASHRKKKNKITWRNFQRKFKTTPLKDPELKRVLTSTNTRRRMNGSRDSFDNVVSGMDNKLIRGSLLQ</sequence>